<dbReference type="EMBL" id="AGUE01000073">
    <property type="protein sequence ID" value="EHL00828.1"/>
    <property type="molecule type" value="Genomic_DNA"/>
</dbReference>
<feature type="transmembrane region" description="Helical" evidence="2">
    <location>
        <begin position="653"/>
        <end position="676"/>
    </location>
</feature>
<feature type="region of interest" description="Disordered" evidence="1">
    <location>
        <begin position="123"/>
        <end position="176"/>
    </location>
</feature>
<sequence>MSRVPNPRYRESGTLHKIPRKVQKILNMDPRTSVPGGWPLHKGDSNVEKHLVPLPTYVNEEPDHPHTEPISRISTTTRTRPVSTISATTPTRPISTVSVPEQPNLLKIPTARTTQSRPFSITTGQTENVYVDAPESLEDTDEKKKPLATISSKDGSTTPASEDDSATTLAAGPPPPPQPVGAKAMFMKAAFSRYWADWWIWEFISITISTICMLAVVIICTVYKDTALSAWPHPLTPNALIAIFVALAQAGLVMPVYSVIGQLKWIWFGVGERPLVDFETFDEASRGPVGGLKLIGTLKGGGIVRHLANTGVVTAILSLAAGPFVQMMISYPIMKVSGPDAVAMAPRAELFDGYTLQPDAPGLPELSMMRAIQTSLYTGGSVALPALAPECSTGNCEFPAYSSLAVCAQVANITDKLTVTPVPMNVGGDVVVVNNYNVTLPNGAALEAGQSVVNITTAVATGSLAFSSMPNILETTIANSFIIYQKDVNAETRSFGAVEILLNWCVSTFNTTVDAAKSETHAVTNSTNVVTANGPNGALILRATEGTIDYTVDSQANLAMQSYLASTLSGSYSAGFGYFSTDAAMAISGALYERTALASVTGQAKEDMQFGGIMNATQNIAVSMTNNIRQRQTTAKPQTGKAFISAPMIKIQYGWMCYLGNLVFSSFSLLVATMWLSRKTHVDVMRNSALATASALSADSKNFMGPIDRRNKSWLKAYFLKVQLTKGEAGWSLDARIKN</sequence>
<keyword evidence="2" id="KW-0812">Transmembrane</keyword>
<comment type="caution">
    <text evidence="3">The sequence shown here is derived from an EMBL/GenBank/DDBJ whole genome shotgun (WGS) entry which is preliminary data.</text>
</comment>
<keyword evidence="2" id="KW-0472">Membrane</keyword>
<feature type="compositionally biased region" description="Polar residues" evidence="1">
    <location>
        <begin position="149"/>
        <end position="160"/>
    </location>
</feature>
<evidence type="ECO:0000256" key="2">
    <source>
        <dbReference type="SAM" id="Phobius"/>
    </source>
</evidence>
<dbReference type="PANTHER" id="PTHR35394">
    <property type="entry name" value="DUF3176 DOMAIN-CONTAINING PROTEIN"/>
    <property type="match status" value="1"/>
</dbReference>
<dbReference type="Proteomes" id="UP000005446">
    <property type="component" value="Unassembled WGS sequence"/>
</dbReference>
<reference evidence="3 4" key="1">
    <citation type="journal article" date="2012" name="Eukaryot. Cell">
        <title>Genome sequence of the fungus Glarea lozoyensis: the first genome sequence of a species from the Helotiaceae family.</title>
        <authorList>
            <person name="Youssar L."/>
            <person name="Gruening B.A."/>
            <person name="Erxleben A."/>
            <person name="Guenther S."/>
            <person name="Huettel W."/>
        </authorList>
    </citation>
    <scope>NUCLEOTIDE SEQUENCE [LARGE SCALE GENOMIC DNA]</scope>
    <source>
        <strain evidence="4">ATCC 74030 / MF5533</strain>
    </source>
</reference>
<feature type="transmembrane region" description="Helical" evidence="2">
    <location>
        <begin position="307"/>
        <end position="329"/>
    </location>
</feature>
<keyword evidence="4" id="KW-1185">Reference proteome</keyword>
<dbReference type="PANTHER" id="PTHR35394:SF5">
    <property type="entry name" value="DUF3176 DOMAIN-CONTAINING PROTEIN"/>
    <property type="match status" value="1"/>
</dbReference>
<proteinExistence type="predicted"/>
<keyword evidence="2" id="KW-1133">Transmembrane helix</keyword>
<gene>
    <name evidence="3" type="ORF">M7I_3219</name>
</gene>
<feature type="transmembrane region" description="Helical" evidence="2">
    <location>
        <begin position="198"/>
        <end position="219"/>
    </location>
</feature>
<feature type="region of interest" description="Disordered" evidence="1">
    <location>
        <begin position="57"/>
        <end position="97"/>
    </location>
</feature>
<dbReference type="AlphaFoldDB" id="H0EKY5"/>
<name>H0EKY5_GLAL7</name>
<evidence type="ECO:0000256" key="1">
    <source>
        <dbReference type="SAM" id="MobiDB-lite"/>
    </source>
</evidence>
<dbReference type="InterPro" id="IPR021514">
    <property type="entry name" value="DUF3176"/>
</dbReference>
<evidence type="ECO:0000313" key="4">
    <source>
        <dbReference type="Proteomes" id="UP000005446"/>
    </source>
</evidence>
<feature type="compositionally biased region" description="Polar residues" evidence="1">
    <location>
        <begin position="87"/>
        <end position="97"/>
    </location>
</feature>
<dbReference type="HOGENOM" id="CLU_015092_4_0_1"/>
<feature type="compositionally biased region" description="Low complexity" evidence="1">
    <location>
        <begin position="70"/>
        <end position="86"/>
    </location>
</feature>
<protein>
    <submittedName>
        <fullName evidence="3">Uncharacterized protein</fullName>
    </submittedName>
</protein>
<accession>H0EKY5</accession>
<feature type="transmembrane region" description="Helical" evidence="2">
    <location>
        <begin position="239"/>
        <end position="260"/>
    </location>
</feature>
<dbReference type="InParanoid" id="H0EKY5"/>
<dbReference type="Pfam" id="PF11374">
    <property type="entry name" value="DUF3176"/>
    <property type="match status" value="1"/>
</dbReference>
<dbReference type="OrthoDB" id="5376804at2759"/>
<evidence type="ECO:0000313" key="3">
    <source>
        <dbReference type="EMBL" id="EHL00828.1"/>
    </source>
</evidence>
<organism evidence="3 4">
    <name type="scientific">Glarea lozoyensis (strain ATCC 74030 / MF5533)</name>
    <dbReference type="NCBI Taxonomy" id="1104152"/>
    <lineage>
        <taxon>Eukaryota</taxon>
        <taxon>Fungi</taxon>
        <taxon>Dikarya</taxon>
        <taxon>Ascomycota</taxon>
        <taxon>Pezizomycotina</taxon>
        <taxon>Leotiomycetes</taxon>
        <taxon>Helotiales</taxon>
        <taxon>Helotiaceae</taxon>
        <taxon>Glarea</taxon>
    </lineage>
</organism>